<feature type="compositionally biased region" description="Basic and acidic residues" evidence="1">
    <location>
        <begin position="15"/>
        <end position="25"/>
    </location>
</feature>
<dbReference type="InterPro" id="IPR002586">
    <property type="entry name" value="CobQ/CobB/MinD/ParA_Nub-bd_dom"/>
</dbReference>
<reference evidence="3" key="1">
    <citation type="journal article" date="2014" name="Int. J. Syst. Evol. Microbiol.">
        <title>Complete genome sequence of Corynebacterium casei LMG S-19264T (=DSM 44701T), isolated from a smear-ripened cheese.</title>
        <authorList>
            <consortium name="US DOE Joint Genome Institute (JGI-PGF)"/>
            <person name="Walter F."/>
            <person name="Albersmeier A."/>
            <person name="Kalinowski J."/>
            <person name="Ruckert C."/>
        </authorList>
    </citation>
    <scope>NUCLEOTIDE SEQUENCE</scope>
    <source>
        <strain evidence="3">CCM 7905</strain>
    </source>
</reference>
<dbReference type="GO" id="GO:0005524">
    <property type="term" value="F:ATP binding"/>
    <property type="evidence" value="ECO:0007669"/>
    <property type="project" value="TreeGrafter"/>
</dbReference>
<dbReference type="InterPro" id="IPR027417">
    <property type="entry name" value="P-loop_NTPase"/>
</dbReference>
<feature type="domain" description="CobQ/CobB/MinD/ParA nucleotide binding" evidence="2">
    <location>
        <begin position="112"/>
        <end position="256"/>
    </location>
</feature>
<feature type="region of interest" description="Disordered" evidence="1">
    <location>
        <begin position="1"/>
        <end position="72"/>
    </location>
</feature>
<keyword evidence="4" id="KW-1185">Reference proteome</keyword>
<proteinExistence type="predicted"/>
<dbReference type="AlphaFoldDB" id="A0A917FYB3"/>
<dbReference type="GO" id="GO:0016887">
    <property type="term" value="F:ATP hydrolysis activity"/>
    <property type="evidence" value="ECO:0007669"/>
    <property type="project" value="TreeGrafter"/>
</dbReference>
<dbReference type="SUPFAM" id="SSF52540">
    <property type="entry name" value="P-loop containing nucleoside triphosphate hydrolases"/>
    <property type="match status" value="1"/>
</dbReference>
<evidence type="ECO:0000313" key="3">
    <source>
        <dbReference type="EMBL" id="GGG14027.1"/>
    </source>
</evidence>
<dbReference type="GO" id="GO:0009898">
    <property type="term" value="C:cytoplasmic side of plasma membrane"/>
    <property type="evidence" value="ECO:0007669"/>
    <property type="project" value="TreeGrafter"/>
</dbReference>
<feature type="compositionally biased region" description="Low complexity" evidence="1">
    <location>
        <begin position="27"/>
        <end position="37"/>
    </location>
</feature>
<sequence length="355" mass="38584">MSRENGTASVPPLWLRDEFAEHEPEPAADQAPAPVDTDAVDVEEDDGGRHRMPSIDELDSPRRTRPVPQSGWRRAVHVASAGTINPGESPDSIALRLLTERINQPVRGDYRIAILSLKGGVGKTTTTIGLGSTFASLRGDRVIAVDANPDLGTLAQRVPQQTRATVRDLLMDNDIDRYSDVRPYTSQAPSRLEVLASERDPAVSEAFSADDYRGAVAILQRFYNIVLTDCGTGLMHSAMDGVLGLANSVVLVSSPAIDAAKSAAATLDWLSLHGWDHLVRSSVVVISSSRPGSSTLDLHQLKQHFLSRCRAVQVIPFDDHLAEGSEIDLELMNKKTRRAFVQLAAIVADDFSPRR</sequence>
<dbReference type="PANTHER" id="PTHR43384:SF14">
    <property type="entry name" value="ESX-1 SECRETION-ASSOCIATED PROTEIN ESPI"/>
    <property type="match status" value="1"/>
</dbReference>
<dbReference type="RefSeq" id="WP_371829958.1">
    <property type="nucleotide sequence ID" value="NZ_BMCU01000003.1"/>
</dbReference>
<organism evidence="3 4">
    <name type="scientific">Rhodococcoides trifolii</name>
    <dbReference type="NCBI Taxonomy" id="908250"/>
    <lineage>
        <taxon>Bacteria</taxon>
        <taxon>Bacillati</taxon>
        <taxon>Actinomycetota</taxon>
        <taxon>Actinomycetes</taxon>
        <taxon>Mycobacteriales</taxon>
        <taxon>Nocardiaceae</taxon>
        <taxon>Rhodococcoides</taxon>
    </lineage>
</organism>
<reference evidence="3" key="2">
    <citation type="submission" date="2020-09" db="EMBL/GenBank/DDBJ databases">
        <authorList>
            <person name="Sun Q."/>
            <person name="Sedlacek I."/>
        </authorList>
    </citation>
    <scope>NUCLEOTIDE SEQUENCE</scope>
    <source>
        <strain evidence="3">CCM 7905</strain>
    </source>
</reference>
<comment type="caution">
    <text evidence="3">The sequence shown here is derived from an EMBL/GenBank/DDBJ whole genome shotgun (WGS) entry which is preliminary data.</text>
</comment>
<dbReference type="Pfam" id="PF01656">
    <property type="entry name" value="CbiA"/>
    <property type="match status" value="1"/>
</dbReference>
<evidence type="ECO:0000256" key="1">
    <source>
        <dbReference type="SAM" id="MobiDB-lite"/>
    </source>
</evidence>
<name>A0A917FYB3_9NOCA</name>
<dbReference type="PANTHER" id="PTHR43384">
    <property type="entry name" value="SEPTUM SITE-DETERMINING PROTEIN MIND HOMOLOG, CHLOROPLASTIC-RELATED"/>
    <property type="match status" value="1"/>
</dbReference>
<accession>A0A917FYB3</accession>
<dbReference type="Gene3D" id="3.40.50.300">
    <property type="entry name" value="P-loop containing nucleotide triphosphate hydrolases"/>
    <property type="match status" value="1"/>
</dbReference>
<dbReference type="EMBL" id="BMCU01000003">
    <property type="protein sequence ID" value="GGG14027.1"/>
    <property type="molecule type" value="Genomic_DNA"/>
</dbReference>
<evidence type="ECO:0000313" key="4">
    <source>
        <dbReference type="Proteomes" id="UP000654257"/>
    </source>
</evidence>
<protein>
    <recommendedName>
        <fullName evidence="2">CobQ/CobB/MinD/ParA nucleotide binding domain-containing protein</fullName>
    </recommendedName>
</protein>
<dbReference type="InterPro" id="IPR050625">
    <property type="entry name" value="ParA/MinD_ATPase"/>
</dbReference>
<dbReference type="GO" id="GO:0005829">
    <property type="term" value="C:cytosol"/>
    <property type="evidence" value="ECO:0007669"/>
    <property type="project" value="TreeGrafter"/>
</dbReference>
<dbReference type="GO" id="GO:0051782">
    <property type="term" value="P:negative regulation of cell division"/>
    <property type="evidence" value="ECO:0007669"/>
    <property type="project" value="TreeGrafter"/>
</dbReference>
<evidence type="ECO:0000259" key="2">
    <source>
        <dbReference type="Pfam" id="PF01656"/>
    </source>
</evidence>
<gene>
    <name evidence="3" type="ORF">GCM10007304_30130</name>
</gene>
<dbReference type="Proteomes" id="UP000654257">
    <property type="component" value="Unassembled WGS sequence"/>
</dbReference>